<reference evidence="2" key="1">
    <citation type="journal article" date="2019" name="Sci. Rep.">
        <title>Draft genome of Tanacetum cinerariifolium, the natural source of mosquito coil.</title>
        <authorList>
            <person name="Yamashiro T."/>
            <person name="Shiraishi A."/>
            <person name="Satake H."/>
            <person name="Nakayama K."/>
        </authorList>
    </citation>
    <scope>NUCLEOTIDE SEQUENCE</scope>
</reference>
<keyword evidence="1" id="KW-0812">Transmembrane</keyword>
<feature type="transmembrane region" description="Helical" evidence="1">
    <location>
        <begin position="46"/>
        <end position="70"/>
    </location>
</feature>
<protein>
    <submittedName>
        <fullName evidence="2">Uncharacterized protein</fullName>
    </submittedName>
</protein>
<keyword evidence="1" id="KW-1133">Transmembrane helix</keyword>
<keyword evidence="1" id="KW-0472">Membrane</keyword>
<sequence>MRTKQSCLSALQVTNSGCRVHLSHKGHSNIPIGGSISPESFVSSTLLLVVIIVTVVIVVVILVVVVVIVGVVIVVAIIRVVVVGGVSPILRLSFVIIGSSRTGLLLSGHDPTDEDGDTGMDDSTGFLASLGGEISSGRKKSQESNSDNTGGTTVGEAIRACIGGIGNSSVASYAYMSSIYESSCKGEKTTVAKRYLVKSFEESGEVFLGKARK</sequence>
<name>A0A699JGD5_TANCI</name>
<dbReference type="EMBL" id="BKCJ010410993">
    <property type="protein sequence ID" value="GFA36177.1"/>
    <property type="molecule type" value="Genomic_DNA"/>
</dbReference>
<accession>A0A699JGD5</accession>
<dbReference type="AlphaFoldDB" id="A0A699JGD5"/>
<feature type="transmembrane region" description="Helical" evidence="1">
    <location>
        <begin position="76"/>
        <end position="97"/>
    </location>
</feature>
<organism evidence="2">
    <name type="scientific">Tanacetum cinerariifolium</name>
    <name type="common">Dalmatian daisy</name>
    <name type="synonym">Chrysanthemum cinerariifolium</name>
    <dbReference type="NCBI Taxonomy" id="118510"/>
    <lineage>
        <taxon>Eukaryota</taxon>
        <taxon>Viridiplantae</taxon>
        <taxon>Streptophyta</taxon>
        <taxon>Embryophyta</taxon>
        <taxon>Tracheophyta</taxon>
        <taxon>Spermatophyta</taxon>
        <taxon>Magnoliopsida</taxon>
        <taxon>eudicotyledons</taxon>
        <taxon>Gunneridae</taxon>
        <taxon>Pentapetalae</taxon>
        <taxon>asterids</taxon>
        <taxon>campanulids</taxon>
        <taxon>Asterales</taxon>
        <taxon>Asteraceae</taxon>
        <taxon>Asteroideae</taxon>
        <taxon>Anthemideae</taxon>
        <taxon>Anthemidinae</taxon>
        <taxon>Tanacetum</taxon>
    </lineage>
</organism>
<comment type="caution">
    <text evidence="2">The sequence shown here is derived from an EMBL/GenBank/DDBJ whole genome shotgun (WGS) entry which is preliminary data.</text>
</comment>
<evidence type="ECO:0000256" key="1">
    <source>
        <dbReference type="SAM" id="Phobius"/>
    </source>
</evidence>
<gene>
    <name evidence="2" type="ORF">Tci_608149</name>
</gene>
<proteinExistence type="predicted"/>
<evidence type="ECO:0000313" key="2">
    <source>
        <dbReference type="EMBL" id="GFA36177.1"/>
    </source>
</evidence>